<gene>
    <name evidence="6" type="ORF">R7226_22795</name>
</gene>
<protein>
    <submittedName>
        <fullName evidence="6">Glycosyltransferase</fullName>
        <ecNumber evidence="6">2.4.-.-</ecNumber>
    </submittedName>
</protein>
<dbReference type="PANTHER" id="PTHR43646:SF2">
    <property type="entry name" value="GLYCOSYLTRANSFERASE 2-LIKE DOMAIN-CONTAINING PROTEIN"/>
    <property type="match status" value="1"/>
</dbReference>
<evidence type="ECO:0000256" key="4">
    <source>
        <dbReference type="ARBA" id="ARBA00022679"/>
    </source>
</evidence>
<dbReference type="RefSeq" id="WP_318599657.1">
    <property type="nucleotide sequence ID" value="NZ_JAWSTH010000078.1"/>
</dbReference>
<keyword evidence="3 6" id="KW-0328">Glycosyltransferase</keyword>
<dbReference type="Pfam" id="PF13641">
    <property type="entry name" value="Glyco_tranf_2_3"/>
    <property type="match status" value="1"/>
</dbReference>
<accession>A0ABU4HVE4</accession>
<reference evidence="7" key="1">
    <citation type="submission" date="2023-07" db="EMBL/GenBank/DDBJ databases">
        <title>Conexibacter stalactiti sp. nov., isolated from stalactites in a lava cave and emended description of the genus Conexibacter.</title>
        <authorList>
            <person name="Lee S.D."/>
        </authorList>
    </citation>
    <scope>NUCLEOTIDE SEQUENCE [LARGE SCALE GENOMIC DNA]</scope>
    <source>
        <strain evidence="7">KCTC 39840</strain>
    </source>
</reference>
<name>A0ABU4HVE4_9ACTN</name>
<keyword evidence="5" id="KW-0472">Membrane</keyword>
<sequence>MSDAAAPVACVTVPARDEAERIGACLRALAAQRAPGPVEVVLVLDRCRDETAAVAATTARNHGLHLHTIDGPGLGPGPARAAGMDVAARRLIAAGRPHALLATTDADTRVAPDWIARQLAHLATGARAIAGWIELDPAEAALLPPGLLARRRALAQTRLARVRRREPRAEHHHFGGASIGVTAAVYAAVGGIEPRPLLEDDAFAERLRRHGVPIVRPLDVRVTTSARTDGRAARGLARDLATLCGSATAPER</sequence>
<keyword evidence="4 6" id="KW-0808">Transferase</keyword>
<dbReference type="PANTHER" id="PTHR43646">
    <property type="entry name" value="GLYCOSYLTRANSFERASE"/>
    <property type="match status" value="1"/>
</dbReference>
<evidence type="ECO:0000256" key="5">
    <source>
        <dbReference type="ARBA" id="ARBA00023136"/>
    </source>
</evidence>
<keyword evidence="2" id="KW-1003">Cell membrane</keyword>
<reference evidence="6 7" key="2">
    <citation type="submission" date="2023-10" db="EMBL/GenBank/DDBJ databases">
        <authorList>
            <person name="Han X.F."/>
        </authorList>
    </citation>
    <scope>NUCLEOTIDE SEQUENCE [LARGE SCALE GENOMIC DNA]</scope>
    <source>
        <strain evidence="6 7">KCTC 39840</strain>
    </source>
</reference>
<dbReference type="GO" id="GO:0016757">
    <property type="term" value="F:glycosyltransferase activity"/>
    <property type="evidence" value="ECO:0007669"/>
    <property type="project" value="UniProtKB-KW"/>
</dbReference>
<organism evidence="6 7">
    <name type="scientific">Conexibacter stalactiti</name>
    <dbReference type="NCBI Taxonomy" id="1940611"/>
    <lineage>
        <taxon>Bacteria</taxon>
        <taxon>Bacillati</taxon>
        <taxon>Actinomycetota</taxon>
        <taxon>Thermoleophilia</taxon>
        <taxon>Solirubrobacterales</taxon>
        <taxon>Conexibacteraceae</taxon>
        <taxon>Conexibacter</taxon>
    </lineage>
</organism>
<proteinExistence type="predicted"/>
<dbReference type="Gene3D" id="3.90.550.10">
    <property type="entry name" value="Spore Coat Polysaccharide Biosynthesis Protein SpsA, Chain A"/>
    <property type="match status" value="1"/>
</dbReference>
<keyword evidence="7" id="KW-1185">Reference proteome</keyword>
<evidence type="ECO:0000313" key="6">
    <source>
        <dbReference type="EMBL" id="MDW5597193.1"/>
    </source>
</evidence>
<evidence type="ECO:0000256" key="1">
    <source>
        <dbReference type="ARBA" id="ARBA00004236"/>
    </source>
</evidence>
<dbReference type="SUPFAM" id="SSF53448">
    <property type="entry name" value="Nucleotide-diphospho-sugar transferases"/>
    <property type="match status" value="1"/>
</dbReference>
<dbReference type="Proteomes" id="UP001284601">
    <property type="component" value="Unassembled WGS sequence"/>
</dbReference>
<dbReference type="InterPro" id="IPR029044">
    <property type="entry name" value="Nucleotide-diphossugar_trans"/>
</dbReference>
<evidence type="ECO:0000256" key="3">
    <source>
        <dbReference type="ARBA" id="ARBA00022676"/>
    </source>
</evidence>
<comment type="caution">
    <text evidence="6">The sequence shown here is derived from an EMBL/GenBank/DDBJ whole genome shotgun (WGS) entry which is preliminary data.</text>
</comment>
<evidence type="ECO:0000313" key="7">
    <source>
        <dbReference type="Proteomes" id="UP001284601"/>
    </source>
</evidence>
<comment type="subcellular location">
    <subcellularLocation>
        <location evidence="1">Cell membrane</location>
    </subcellularLocation>
</comment>
<dbReference type="EMBL" id="JAWSTH010000078">
    <property type="protein sequence ID" value="MDW5597193.1"/>
    <property type="molecule type" value="Genomic_DNA"/>
</dbReference>
<dbReference type="EC" id="2.4.-.-" evidence="6"/>
<evidence type="ECO:0000256" key="2">
    <source>
        <dbReference type="ARBA" id="ARBA00022475"/>
    </source>
</evidence>